<organism evidence="6 7">
    <name type="scientific">Nocardioides marmotae</name>
    <dbReference type="NCBI Taxonomy" id="2663857"/>
    <lineage>
        <taxon>Bacteria</taxon>
        <taxon>Bacillati</taxon>
        <taxon>Actinomycetota</taxon>
        <taxon>Actinomycetes</taxon>
        <taxon>Propionibacteriales</taxon>
        <taxon>Nocardioidaceae</taxon>
        <taxon>Nocardioides</taxon>
    </lineage>
</organism>
<dbReference type="Proteomes" id="UP000433406">
    <property type="component" value="Unassembled WGS sequence"/>
</dbReference>
<evidence type="ECO:0000256" key="1">
    <source>
        <dbReference type="ARBA" id="ARBA00022676"/>
    </source>
</evidence>
<feature type="compositionally biased region" description="Basic residues" evidence="3">
    <location>
        <begin position="36"/>
        <end position="79"/>
    </location>
</feature>
<dbReference type="CDD" id="cd03801">
    <property type="entry name" value="GT4_PimA-like"/>
    <property type="match status" value="1"/>
</dbReference>
<feature type="region of interest" description="Disordered" evidence="3">
    <location>
        <begin position="27"/>
        <end position="168"/>
    </location>
</feature>
<evidence type="ECO:0000313" key="7">
    <source>
        <dbReference type="Proteomes" id="UP000433406"/>
    </source>
</evidence>
<dbReference type="Pfam" id="PF13439">
    <property type="entry name" value="Glyco_transf_4"/>
    <property type="match status" value="1"/>
</dbReference>
<keyword evidence="1" id="KW-0328">Glycosyltransferase</keyword>
<evidence type="ECO:0000259" key="5">
    <source>
        <dbReference type="Pfam" id="PF13439"/>
    </source>
</evidence>
<keyword evidence="2 6" id="KW-0808">Transferase</keyword>
<dbReference type="GO" id="GO:0016757">
    <property type="term" value="F:glycosyltransferase activity"/>
    <property type="evidence" value="ECO:0007669"/>
    <property type="project" value="UniProtKB-KW"/>
</dbReference>
<dbReference type="Gene3D" id="3.40.50.2000">
    <property type="entry name" value="Glycogen Phosphorylase B"/>
    <property type="match status" value="2"/>
</dbReference>
<dbReference type="Pfam" id="PF00534">
    <property type="entry name" value="Glycos_transf_1"/>
    <property type="match status" value="1"/>
</dbReference>
<dbReference type="InterPro" id="IPR028098">
    <property type="entry name" value="Glyco_trans_4-like_N"/>
</dbReference>
<reference evidence="6 7" key="1">
    <citation type="submission" date="2019-10" db="EMBL/GenBank/DDBJ databases">
        <title>Nocardioides novel species isolated from the excrement of Marmot.</title>
        <authorList>
            <person name="Zhang G."/>
        </authorList>
    </citation>
    <scope>NUCLEOTIDE SEQUENCE [LARGE SCALE GENOMIC DNA]</scope>
    <source>
        <strain evidence="7">zg-579</strain>
    </source>
</reference>
<evidence type="ECO:0000313" key="6">
    <source>
        <dbReference type="EMBL" id="MTB94646.1"/>
    </source>
</evidence>
<evidence type="ECO:0000256" key="3">
    <source>
        <dbReference type="SAM" id="MobiDB-lite"/>
    </source>
</evidence>
<dbReference type="AlphaFoldDB" id="A0A6I3J2G0"/>
<dbReference type="PANTHER" id="PTHR45947:SF13">
    <property type="entry name" value="TRANSFERASE"/>
    <property type="match status" value="1"/>
</dbReference>
<feature type="domain" description="Glycosyl transferase family 1" evidence="4">
    <location>
        <begin position="413"/>
        <end position="559"/>
    </location>
</feature>
<accession>A0A6I3J2G0</accession>
<feature type="compositionally biased region" description="Low complexity" evidence="3">
    <location>
        <begin position="111"/>
        <end position="131"/>
    </location>
</feature>
<dbReference type="GO" id="GO:1901137">
    <property type="term" value="P:carbohydrate derivative biosynthetic process"/>
    <property type="evidence" value="ECO:0007669"/>
    <property type="project" value="UniProtKB-ARBA"/>
</dbReference>
<feature type="domain" description="Glycosyltransferase subfamily 4-like N-terminal" evidence="5">
    <location>
        <begin position="187"/>
        <end position="391"/>
    </location>
</feature>
<protein>
    <submittedName>
        <fullName evidence="6">Glycosyltransferase</fullName>
    </submittedName>
</protein>
<gene>
    <name evidence="6" type="ORF">GGQ22_06085</name>
</gene>
<dbReference type="InterPro" id="IPR050194">
    <property type="entry name" value="Glycosyltransferase_grp1"/>
</dbReference>
<evidence type="ECO:0000259" key="4">
    <source>
        <dbReference type="Pfam" id="PF00534"/>
    </source>
</evidence>
<comment type="caution">
    <text evidence="6">The sequence shown here is derived from an EMBL/GenBank/DDBJ whole genome shotgun (WGS) entry which is preliminary data.</text>
</comment>
<proteinExistence type="predicted"/>
<evidence type="ECO:0000256" key="2">
    <source>
        <dbReference type="ARBA" id="ARBA00022679"/>
    </source>
</evidence>
<sequence>MDARVQLPGDAHGAGAGAELLRRLRGRAARDLPGRGRLRPRHRLPRRRHRRRRGGRLLPAGHRRDRRGVRLRTGRRHPPPRAGPAAELVLLRAPLPRRGRDEGPARRPAARRLAGPRAGVRPAAAAGGAARPGHRPPRPCARHRRRLPGRPLGPGAGPVGRGPRTPCRHPGGRVKVLLLAQFYPPVIGGEERHVRNLAVALAARGHEVHVATLDTGGAEGPVADPGVRVHLLDNVGRRVPALYPTADRPLALPVPDPLTVRDLARVVREVRPDVAHAHNWIIASWLAVPSARHVPLVHSLHDYGHVCPTKRLMFQDAPCSGPAPAKCFGCTTDHYGRGRGPVVQAAVRAGLPARRRAVDVFTPVSRYVADANRLDEQGVRWQVVPNFVPDELAGQPAGPRTPAAGDRDPALPTAPYLFFAGDLSEQKGVATLLRAWERLRPGDRPDLVLVGRPTMDLSGVPAGVHVHHHWDHARVLSGFRHALAAALPSEWPDPCPTTVLEAMAVGAPLVTTAQGGIADMVAHEESALVVPAGDALSLTAALQRLVDEPELRARLVRGASAHVRRFLQSRVAADLEGIYDSLV</sequence>
<dbReference type="InterPro" id="IPR001296">
    <property type="entry name" value="Glyco_trans_1"/>
</dbReference>
<keyword evidence="7" id="KW-1185">Reference proteome</keyword>
<dbReference type="SUPFAM" id="SSF53756">
    <property type="entry name" value="UDP-Glycosyltransferase/glycogen phosphorylase"/>
    <property type="match status" value="1"/>
</dbReference>
<dbReference type="PANTHER" id="PTHR45947">
    <property type="entry name" value="SULFOQUINOVOSYL TRANSFERASE SQD2"/>
    <property type="match status" value="1"/>
</dbReference>
<feature type="compositionally biased region" description="Basic residues" evidence="3">
    <location>
        <begin position="132"/>
        <end position="148"/>
    </location>
</feature>
<dbReference type="EMBL" id="WLCI01000006">
    <property type="protein sequence ID" value="MTB94646.1"/>
    <property type="molecule type" value="Genomic_DNA"/>
</dbReference>
<name>A0A6I3J2G0_9ACTN</name>